<dbReference type="FunFam" id="3.90.850.10:FF:000003">
    <property type="entry name" value="Fumarylacetoacetate hydrolase domain-containing 1"/>
    <property type="match status" value="1"/>
</dbReference>
<keyword evidence="4" id="KW-0378">Hydrolase</keyword>
<dbReference type="PANTHER" id="PTHR11820:SF7">
    <property type="entry name" value="ACYLPYRUVASE FAHD1, MITOCHONDRIAL"/>
    <property type="match status" value="1"/>
</dbReference>
<dbReference type="GO" id="GO:0018773">
    <property type="term" value="F:acetylpyruvate hydrolase activity"/>
    <property type="evidence" value="ECO:0007669"/>
    <property type="project" value="TreeGrafter"/>
</dbReference>
<dbReference type="GO" id="GO:0046872">
    <property type="term" value="F:metal ion binding"/>
    <property type="evidence" value="ECO:0007669"/>
    <property type="project" value="UniProtKB-KW"/>
</dbReference>
<dbReference type="Gene3D" id="3.90.850.10">
    <property type="entry name" value="Fumarylacetoacetase-like, C-terminal domain"/>
    <property type="match status" value="1"/>
</dbReference>
<dbReference type="GO" id="GO:0005739">
    <property type="term" value="C:mitochondrion"/>
    <property type="evidence" value="ECO:0007669"/>
    <property type="project" value="TreeGrafter"/>
</dbReference>
<feature type="domain" description="Fumarylacetoacetase-like C-terminal" evidence="3">
    <location>
        <begin position="11"/>
        <end position="205"/>
    </location>
</feature>
<evidence type="ECO:0000256" key="1">
    <source>
        <dbReference type="ARBA" id="ARBA00010211"/>
    </source>
</evidence>
<evidence type="ECO:0000256" key="2">
    <source>
        <dbReference type="ARBA" id="ARBA00022723"/>
    </source>
</evidence>
<evidence type="ECO:0000259" key="3">
    <source>
        <dbReference type="Pfam" id="PF01557"/>
    </source>
</evidence>
<dbReference type="PANTHER" id="PTHR11820">
    <property type="entry name" value="ACYLPYRUVASE"/>
    <property type="match status" value="1"/>
</dbReference>
<keyword evidence="2" id="KW-0479">Metal-binding</keyword>
<name>A0A5C3F6N6_9BASI</name>
<dbReference type="AlphaFoldDB" id="A0A5C3F6N6"/>
<dbReference type="GO" id="GO:0019752">
    <property type="term" value="P:carboxylic acid metabolic process"/>
    <property type="evidence" value="ECO:0007669"/>
    <property type="project" value="UniProtKB-ARBA"/>
</dbReference>
<keyword evidence="5" id="KW-1185">Reference proteome</keyword>
<proteinExistence type="inferred from homology"/>
<comment type="similarity">
    <text evidence="1">Belongs to the FAH family.</text>
</comment>
<dbReference type="OrthoDB" id="74910at2759"/>
<dbReference type="Proteomes" id="UP000323386">
    <property type="component" value="Unassembled WGS sequence"/>
</dbReference>
<dbReference type="SUPFAM" id="SSF56529">
    <property type="entry name" value="FAH"/>
    <property type="match status" value="1"/>
</dbReference>
<protein>
    <submittedName>
        <fullName evidence="4">Related to fumarylacetoacetate hydrolase domain containing protein 1</fullName>
    </submittedName>
</protein>
<dbReference type="EMBL" id="OOIP01000013">
    <property type="protein sequence ID" value="SPO39099.1"/>
    <property type="molecule type" value="Genomic_DNA"/>
</dbReference>
<dbReference type="Pfam" id="PF01557">
    <property type="entry name" value="FAA_hydrolase"/>
    <property type="match status" value="1"/>
</dbReference>
<evidence type="ECO:0000313" key="5">
    <source>
        <dbReference type="Proteomes" id="UP000323386"/>
    </source>
</evidence>
<gene>
    <name evidence="4" type="ORF">PSFLO_04578</name>
</gene>
<reference evidence="4 5" key="1">
    <citation type="submission" date="2018-03" db="EMBL/GenBank/DDBJ databases">
        <authorList>
            <person name="Guldener U."/>
        </authorList>
    </citation>
    <scope>NUCLEOTIDE SEQUENCE [LARGE SCALE GENOMIC DNA]</scope>
    <source>
        <strain evidence="4 5">DAOM196992</strain>
    </source>
</reference>
<organism evidence="4 5">
    <name type="scientific">Pseudozyma flocculosa</name>
    <dbReference type="NCBI Taxonomy" id="84751"/>
    <lineage>
        <taxon>Eukaryota</taxon>
        <taxon>Fungi</taxon>
        <taxon>Dikarya</taxon>
        <taxon>Basidiomycota</taxon>
        <taxon>Ustilaginomycotina</taxon>
        <taxon>Ustilaginomycetes</taxon>
        <taxon>Ustilaginales</taxon>
        <taxon>Ustilaginaceae</taxon>
        <taxon>Pseudozyma</taxon>
    </lineage>
</organism>
<evidence type="ECO:0000313" key="4">
    <source>
        <dbReference type="EMBL" id="SPO39099.1"/>
    </source>
</evidence>
<accession>A0A5C3F6N6</accession>
<dbReference type="InterPro" id="IPR036663">
    <property type="entry name" value="Fumarylacetoacetase_C_sf"/>
</dbReference>
<dbReference type="InterPro" id="IPR011234">
    <property type="entry name" value="Fumarylacetoacetase-like_C"/>
</dbReference>
<sequence length="230" mass="24775">MASSFLTTGKKIVAIGRNYAAHAKELKNAVPTEPFFFLKPTTSYLVAPSPIEIPRGVEAHYEVELGVVVGGTPGRPIRDIPAAEAMSHVAGYTLSIDMTARNVQDKVKKAGLPWSTAKGFDTFTPTSGFIDRANVPDPSDLRLWLKVNGQTKQHGTTADMIFDIPTLIQHVSGIMSLEAGDLILTGTPQGVGQVVDGDLIEAGLETPDGKSLEQIKFEVKNRVGGYRFKL</sequence>